<evidence type="ECO:0000313" key="2">
    <source>
        <dbReference type="EMBL" id="BDI17418.1"/>
    </source>
</evidence>
<evidence type="ECO:0000256" key="1">
    <source>
        <dbReference type="SAM" id="Phobius"/>
    </source>
</evidence>
<keyword evidence="1" id="KW-0472">Membrane</keyword>
<dbReference type="EMBL" id="AP025732">
    <property type="protein sequence ID" value="BDI17418.1"/>
    <property type="molecule type" value="Genomic_DNA"/>
</dbReference>
<name>A0ABN6Q7L6_NOSCO</name>
<keyword evidence="1" id="KW-0812">Transmembrane</keyword>
<sequence length="73" mass="8266">MESATGVCVLAAIATLLCFILTLVIKEQKVIRSTEPISFKALAAGAKFVWQNQLILAAIIKLRIIWRKFENWY</sequence>
<dbReference type="Proteomes" id="UP001055453">
    <property type="component" value="Chromosome"/>
</dbReference>
<feature type="transmembrane region" description="Helical" evidence="1">
    <location>
        <begin position="7"/>
        <end position="25"/>
    </location>
</feature>
<keyword evidence="3" id="KW-1185">Reference proteome</keyword>
<proteinExistence type="predicted"/>
<protein>
    <submittedName>
        <fullName evidence="2">Uncharacterized protein</fullName>
    </submittedName>
</protein>
<organism evidence="2 3">
    <name type="scientific">Nostoc cf. commune SO-36</name>
    <dbReference type="NCBI Taxonomy" id="449208"/>
    <lineage>
        <taxon>Bacteria</taxon>
        <taxon>Bacillati</taxon>
        <taxon>Cyanobacteriota</taxon>
        <taxon>Cyanophyceae</taxon>
        <taxon>Nostocales</taxon>
        <taxon>Nostocaceae</taxon>
        <taxon>Nostoc</taxon>
    </lineage>
</organism>
<reference evidence="2" key="1">
    <citation type="submission" date="2022-04" db="EMBL/GenBank/DDBJ databases">
        <title>Complete genome sequence of a cyanobacterium, Nostoc sp. SO-36, isolated in Antarctica.</title>
        <authorList>
            <person name="Kanesaki Y."/>
            <person name="Effendi D."/>
            <person name="Sakamoto T."/>
            <person name="Ohtani S."/>
            <person name="Awai K."/>
        </authorList>
    </citation>
    <scope>NUCLEOTIDE SEQUENCE</scope>
    <source>
        <strain evidence="2">SO-36</strain>
    </source>
</reference>
<accession>A0ABN6Q7L6</accession>
<gene>
    <name evidence="2" type="ORF">ANSO36C_32200</name>
</gene>
<keyword evidence="1" id="KW-1133">Transmembrane helix</keyword>
<evidence type="ECO:0000313" key="3">
    <source>
        <dbReference type="Proteomes" id="UP001055453"/>
    </source>
</evidence>